<accession>A0A5C3P5P9</accession>
<proteinExistence type="predicted"/>
<dbReference type="EMBL" id="ML211335">
    <property type="protein sequence ID" value="TFK84187.1"/>
    <property type="molecule type" value="Genomic_DNA"/>
</dbReference>
<keyword evidence="1" id="KW-1133">Transmembrane helix</keyword>
<name>A0A5C3P5P9_9APHY</name>
<keyword evidence="1" id="KW-0472">Membrane</keyword>
<dbReference type="Proteomes" id="UP000308197">
    <property type="component" value="Unassembled WGS sequence"/>
</dbReference>
<sequence length="189" mass="20698">MARTQRAMAGEDMQDIPRRHEHVRGLVTMTSVSVQHAHAVAFRVLFVSTALHKTPSPDSADPRIEIAWYLHQRCTGGGLLGKLRQIAPTPQERLWACWLMSVAAAIVLWAVGCSSLICAQGSNHRRRSHARVGGRDSTISLSAASPEDHTRIWISTPEATLAGLLLVNHECVISLKYISSSLDTSLDSE</sequence>
<keyword evidence="1" id="KW-0812">Transmembrane</keyword>
<feature type="transmembrane region" description="Helical" evidence="1">
    <location>
        <begin position="94"/>
        <end position="117"/>
    </location>
</feature>
<keyword evidence="3" id="KW-1185">Reference proteome</keyword>
<protein>
    <submittedName>
        <fullName evidence="2">Uncharacterized protein</fullName>
    </submittedName>
</protein>
<evidence type="ECO:0000313" key="3">
    <source>
        <dbReference type="Proteomes" id="UP000308197"/>
    </source>
</evidence>
<evidence type="ECO:0000313" key="2">
    <source>
        <dbReference type="EMBL" id="TFK84187.1"/>
    </source>
</evidence>
<gene>
    <name evidence="2" type="ORF">K466DRAFT_234257</name>
</gene>
<dbReference type="AlphaFoldDB" id="A0A5C3P5P9"/>
<organism evidence="2 3">
    <name type="scientific">Polyporus arcularius HHB13444</name>
    <dbReference type="NCBI Taxonomy" id="1314778"/>
    <lineage>
        <taxon>Eukaryota</taxon>
        <taxon>Fungi</taxon>
        <taxon>Dikarya</taxon>
        <taxon>Basidiomycota</taxon>
        <taxon>Agaricomycotina</taxon>
        <taxon>Agaricomycetes</taxon>
        <taxon>Polyporales</taxon>
        <taxon>Polyporaceae</taxon>
        <taxon>Polyporus</taxon>
    </lineage>
</organism>
<dbReference type="InParanoid" id="A0A5C3P5P9"/>
<reference evidence="2 3" key="1">
    <citation type="journal article" date="2019" name="Nat. Ecol. Evol.">
        <title>Megaphylogeny resolves global patterns of mushroom evolution.</title>
        <authorList>
            <person name="Varga T."/>
            <person name="Krizsan K."/>
            <person name="Foldi C."/>
            <person name="Dima B."/>
            <person name="Sanchez-Garcia M."/>
            <person name="Sanchez-Ramirez S."/>
            <person name="Szollosi G.J."/>
            <person name="Szarkandi J.G."/>
            <person name="Papp V."/>
            <person name="Albert L."/>
            <person name="Andreopoulos W."/>
            <person name="Angelini C."/>
            <person name="Antonin V."/>
            <person name="Barry K.W."/>
            <person name="Bougher N.L."/>
            <person name="Buchanan P."/>
            <person name="Buyck B."/>
            <person name="Bense V."/>
            <person name="Catcheside P."/>
            <person name="Chovatia M."/>
            <person name="Cooper J."/>
            <person name="Damon W."/>
            <person name="Desjardin D."/>
            <person name="Finy P."/>
            <person name="Geml J."/>
            <person name="Haridas S."/>
            <person name="Hughes K."/>
            <person name="Justo A."/>
            <person name="Karasinski D."/>
            <person name="Kautmanova I."/>
            <person name="Kiss B."/>
            <person name="Kocsube S."/>
            <person name="Kotiranta H."/>
            <person name="LaButti K.M."/>
            <person name="Lechner B.E."/>
            <person name="Liimatainen K."/>
            <person name="Lipzen A."/>
            <person name="Lukacs Z."/>
            <person name="Mihaltcheva S."/>
            <person name="Morgado L.N."/>
            <person name="Niskanen T."/>
            <person name="Noordeloos M.E."/>
            <person name="Ohm R.A."/>
            <person name="Ortiz-Santana B."/>
            <person name="Ovrebo C."/>
            <person name="Racz N."/>
            <person name="Riley R."/>
            <person name="Savchenko A."/>
            <person name="Shiryaev A."/>
            <person name="Soop K."/>
            <person name="Spirin V."/>
            <person name="Szebenyi C."/>
            <person name="Tomsovsky M."/>
            <person name="Tulloss R.E."/>
            <person name="Uehling J."/>
            <person name="Grigoriev I.V."/>
            <person name="Vagvolgyi C."/>
            <person name="Papp T."/>
            <person name="Martin F.M."/>
            <person name="Miettinen O."/>
            <person name="Hibbett D.S."/>
            <person name="Nagy L.G."/>
        </authorList>
    </citation>
    <scope>NUCLEOTIDE SEQUENCE [LARGE SCALE GENOMIC DNA]</scope>
    <source>
        <strain evidence="2 3">HHB13444</strain>
    </source>
</reference>
<evidence type="ECO:0000256" key="1">
    <source>
        <dbReference type="SAM" id="Phobius"/>
    </source>
</evidence>